<dbReference type="EMBL" id="JBHUKY010000072">
    <property type="protein sequence ID" value="MFD2413634.1"/>
    <property type="molecule type" value="Genomic_DNA"/>
</dbReference>
<comment type="caution">
    <text evidence="1">The sequence shown here is derived from an EMBL/GenBank/DDBJ whole genome shotgun (WGS) entry which is preliminary data.</text>
</comment>
<accession>A0ABW5FF39</accession>
<protein>
    <recommendedName>
        <fullName evidence="3">UDP-glucuronosyltransferase</fullName>
    </recommendedName>
</protein>
<sequence length="379" mass="43196">MSRKEGNGIASAAFRQITLLGSGNSLGVYVPVMQLSRQLNSRGIPTEVCVLEDLYLDHIKQRVPAYKKAFHQSFTVAKKGAELARDISDCLDSIKLRQLFEGWEREGKTRFVTATGFWLPIIQQYQLFTGGLRLEVDCLHFDAIHSPSYLVYEDISDSYNHIWFYDPAGKGMSYRIAITDEAPVPLHMREERYIAHGGGWGIGTYPSAVQELLQAGKRLSVLAYYREDIKPHEQIHYFMNDPEWSPWVKNEDGSFQFPPLARIEYGQAPEYRNQQTYPPLFNVIRHSAAIISKPGGYSLMESLAAATPFVFLEPFGRHEASNAAYWIKQGFGIWYEDWKAEGYSMDSLIRIHENLMLARNHSINYGGVLDAAQNNPEIR</sequence>
<reference evidence="2" key="1">
    <citation type="journal article" date="2019" name="Int. J. Syst. Evol. Microbiol.">
        <title>The Global Catalogue of Microorganisms (GCM) 10K type strain sequencing project: providing services to taxonomists for standard genome sequencing and annotation.</title>
        <authorList>
            <consortium name="The Broad Institute Genomics Platform"/>
            <consortium name="The Broad Institute Genome Sequencing Center for Infectious Disease"/>
            <person name="Wu L."/>
            <person name="Ma J."/>
        </authorList>
    </citation>
    <scope>NUCLEOTIDE SEQUENCE [LARGE SCALE GENOMIC DNA]</scope>
    <source>
        <strain evidence="2">CCM 8725</strain>
    </source>
</reference>
<organism evidence="1 2">
    <name type="scientific">Paenibacillus rhizoplanae</name>
    <dbReference type="NCBI Taxonomy" id="1917181"/>
    <lineage>
        <taxon>Bacteria</taxon>
        <taxon>Bacillati</taxon>
        <taxon>Bacillota</taxon>
        <taxon>Bacilli</taxon>
        <taxon>Bacillales</taxon>
        <taxon>Paenibacillaceae</taxon>
        <taxon>Paenibacillus</taxon>
    </lineage>
</organism>
<name>A0ABW5FF39_9BACL</name>
<keyword evidence="2" id="KW-1185">Reference proteome</keyword>
<evidence type="ECO:0008006" key="3">
    <source>
        <dbReference type="Google" id="ProtNLM"/>
    </source>
</evidence>
<proteinExistence type="predicted"/>
<dbReference type="Gene3D" id="3.40.50.2000">
    <property type="entry name" value="Glycogen Phosphorylase B"/>
    <property type="match status" value="1"/>
</dbReference>
<dbReference type="RefSeq" id="WP_209993015.1">
    <property type="nucleotide sequence ID" value="NZ_JBHSVQ010000001.1"/>
</dbReference>
<gene>
    <name evidence="1" type="ORF">ACFSX3_27570</name>
</gene>
<evidence type="ECO:0000313" key="2">
    <source>
        <dbReference type="Proteomes" id="UP001597448"/>
    </source>
</evidence>
<dbReference type="Proteomes" id="UP001597448">
    <property type="component" value="Unassembled WGS sequence"/>
</dbReference>
<dbReference type="SUPFAM" id="SSF53756">
    <property type="entry name" value="UDP-Glycosyltransferase/glycogen phosphorylase"/>
    <property type="match status" value="1"/>
</dbReference>
<evidence type="ECO:0000313" key="1">
    <source>
        <dbReference type="EMBL" id="MFD2413634.1"/>
    </source>
</evidence>